<dbReference type="EMBL" id="ABXX02000003">
    <property type="protein sequence ID" value="EEG70483.1"/>
    <property type="molecule type" value="Genomic_DNA"/>
</dbReference>
<evidence type="ECO:0000313" key="1">
    <source>
        <dbReference type="EMBL" id="EEG70483.1"/>
    </source>
</evidence>
<accession>C0BSY2</accession>
<name>C0BSY2_BIFPS</name>
<comment type="caution">
    <text evidence="1">The sequence shown here is derived from an EMBL/GenBank/DDBJ whole genome shotgun (WGS) entry which is preliminary data.</text>
</comment>
<evidence type="ECO:0000313" key="2">
    <source>
        <dbReference type="Proteomes" id="UP000003875"/>
    </source>
</evidence>
<organism evidence="1 2">
    <name type="scientific">Bifidobacterium pseudocatenulatum DSM 20438 = JCM 1200 = LMG 10505</name>
    <dbReference type="NCBI Taxonomy" id="547043"/>
    <lineage>
        <taxon>Bacteria</taxon>
        <taxon>Bacillati</taxon>
        <taxon>Actinomycetota</taxon>
        <taxon>Actinomycetes</taxon>
        <taxon>Bifidobacteriales</taxon>
        <taxon>Bifidobacteriaceae</taxon>
        <taxon>Bifidobacterium</taxon>
    </lineage>
</organism>
<sequence length="58" mass="7014">MKTEKIPYIFKYKRKKRNCCFPYKSKKNKLIEQGRYTDAVDDVLCKVLSAKKRKLKIK</sequence>
<dbReference type="Proteomes" id="UP000003875">
    <property type="component" value="Unassembled WGS sequence"/>
</dbReference>
<proteinExistence type="predicted"/>
<gene>
    <name evidence="1" type="ORF">BIFPSEUDO_03501</name>
</gene>
<dbReference type="AlphaFoldDB" id="C0BSY2"/>
<reference evidence="1 2" key="1">
    <citation type="submission" date="2009-02" db="EMBL/GenBank/DDBJ databases">
        <title>Draft genome sequence of Bifidobacterium pseudocatenulatum (DSM 20438).</title>
        <authorList>
            <person name="Sudarsanam P."/>
            <person name="Ley R."/>
            <person name="Guruge J."/>
            <person name="Turnbaugh P.J."/>
            <person name="Mahowald M."/>
            <person name="Liep D."/>
            <person name="Gordon J."/>
        </authorList>
    </citation>
    <scope>NUCLEOTIDE SEQUENCE [LARGE SCALE GENOMIC DNA]</scope>
    <source>
        <strain evidence="1 2">DSM 20438</strain>
    </source>
</reference>
<protein>
    <submittedName>
        <fullName evidence="1">Uncharacterized protein</fullName>
    </submittedName>
</protein>
<reference evidence="1 2" key="2">
    <citation type="submission" date="2009-02" db="EMBL/GenBank/DDBJ databases">
        <authorList>
            <person name="Fulton L."/>
            <person name="Clifton S."/>
            <person name="Fulton B."/>
            <person name="Xu J."/>
            <person name="Minx P."/>
            <person name="Pepin K.H."/>
            <person name="Johnson M."/>
            <person name="Bhonagiri V."/>
            <person name="Nash W.E."/>
            <person name="Mardis E.R."/>
            <person name="Wilson R.K."/>
        </authorList>
    </citation>
    <scope>NUCLEOTIDE SEQUENCE [LARGE SCALE GENOMIC DNA]</scope>
    <source>
        <strain evidence="1 2">DSM 20438</strain>
    </source>
</reference>
<dbReference type="eggNOG" id="ENOG5033404">
    <property type="taxonomic scope" value="Bacteria"/>
</dbReference>